<dbReference type="FunFam" id="2.10.25.10:FF:000117">
    <property type="entry name" value="Delta-like protein"/>
    <property type="match status" value="1"/>
</dbReference>
<evidence type="ECO:0000256" key="7">
    <source>
        <dbReference type="ARBA" id="ARBA00022692"/>
    </source>
</evidence>
<dbReference type="FunFam" id="2.10.25.140:FF:000001">
    <property type="entry name" value="Delta-like protein"/>
    <property type="match status" value="1"/>
</dbReference>
<evidence type="ECO:0000256" key="16">
    <source>
        <dbReference type="ARBA" id="ARBA00023180"/>
    </source>
</evidence>
<dbReference type="InterPro" id="IPR013032">
    <property type="entry name" value="EGF-like_CS"/>
</dbReference>
<feature type="domain" description="EGF-like" evidence="23">
    <location>
        <begin position="456"/>
        <end position="492"/>
    </location>
</feature>
<feature type="disulfide bond" evidence="17">
    <location>
        <begin position="963"/>
        <end position="972"/>
    </location>
</feature>
<dbReference type="FunFam" id="2.10.25.10:FF:000061">
    <property type="entry name" value="Delta-like protein"/>
    <property type="match status" value="2"/>
</dbReference>
<dbReference type="PANTHER" id="PTHR24049">
    <property type="entry name" value="CRUMBS FAMILY MEMBER"/>
    <property type="match status" value="1"/>
</dbReference>
<feature type="domain" description="EGF-like" evidence="23">
    <location>
        <begin position="883"/>
        <end position="919"/>
    </location>
</feature>
<feature type="disulfide bond" evidence="17">
    <location>
        <begin position="870"/>
        <end position="879"/>
    </location>
</feature>
<keyword evidence="11" id="KW-0832">Ubl conjugation</keyword>
<reference evidence="26" key="3">
    <citation type="submission" date="2022-01" db="EMBL/GenBank/DDBJ databases">
        <authorList>
            <person name="Rubenstein D.R."/>
        </authorList>
    </citation>
    <scope>NUCLEOTIDE SEQUENCE</scope>
    <source>
        <strain evidence="26">SS15</strain>
        <tissue evidence="26">Liver</tissue>
    </source>
</reference>
<dbReference type="EMBL" id="JADDUC010000059">
    <property type="protein sequence ID" value="KAG0120749.1"/>
    <property type="molecule type" value="Genomic_DNA"/>
</dbReference>
<keyword evidence="5 17" id="KW-0245">EGF-like domain</keyword>
<dbReference type="PROSITE" id="PS01187">
    <property type="entry name" value="EGF_CA"/>
    <property type="match status" value="4"/>
</dbReference>
<evidence type="ECO:0000256" key="12">
    <source>
        <dbReference type="ARBA" id="ARBA00022976"/>
    </source>
</evidence>
<dbReference type="Pfam" id="PF00008">
    <property type="entry name" value="EGF"/>
    <property type="match status" value="6"/>
</dbReference>
<feature type="compositionally biased region" description="Acidic residues" evidence="20">
    <location>
        <begin position="1345"/>
        <end position="1357"/>
    </location>
</feature>
<dbReference type="PROSITE" id="PS00010">
    <property type="entry name" value="ASX_HYDROXYL"/>
    <property type="match status" value="10"/>
</dbReference>
<feature type="domain" description="EGF-like" evidence="23">
    <location>
        <begin position="937"/>
        <end position="973"/>
    </location>
</feature>
<dbReference type="InterPro" id="IPR051022">
    <property type="entry name" value="Notch_Cell-Fate_Det"/>
</dbReference>
<evidence type="ECO:0000256" key="19">
    <source>
        <dbReference type="RuleBase" id="RU280815"/>
    </source>
</evidence>
<accession>A0A835NT22</accession>
<dbReference type="Pfam" id="PF07657">
    <property type="entry name" value="MNNL"/>
    <property type="match status" value="1"/>
</dbReference>
<comment type="subcellular location">
    <subcellularLocation>
        <location evidence="1 19">Membrane</location>
        <topology evidence="1 19">Single-pass type I membrane protein</topology>
    </subcellularLocation>
    <subcellularLocation>
        <location evidence="2">Secreted</location>
    </subcellularLocation>
</comment>
<dbReference type="FunFam" id="2.10.25.10:FF:000018">
    <property type="entry name" value="Delta-like 1"/>
    <property type="match status" value="1"/>
</dbReference>
<evidence type="ECO:0000256" key="4">
    <source>
        <dbReference type="ARBA" id="ARBA00022525"/>
    </source>
</evidence>
<dbReference type="InterPro" id="IPR026219">
    <property type="entry name" value="Jagged/Serrate"/>
</dbReference>
<feature type="domain" description="EGF-like" evidence="23">
    <location>
        <begin position="710"/>
        <end position="747"/>
    </location>
</feature>
<protein>
    <recommendedName>
        <fullName evidence="19">Delta-like protein</fullName>
    </recommendedName>
</protein>
<dbReference type="SMART" id="SM00215">
    <property type="entry name" value="VWC_out"/>
    <property type="match status" value="1"/>
</dbReference>
<evidence type="ECO:0000256" key="17">
    <source>
        <dbReference type="PROSITE-ProRule" id="PRU00076"/>
    </source>
</evidence>
<evidence type="ECO:0000313" key="26">
    <source>
        <dbReference type="EMBL" id="KAI1237545.1"/>
    </source>
</evidence>
<feature type="domain" description="EGF-like" evidence="23">
    <location>
        <begin position="532"/>
        <end position="568"/>
    </location>
</feature>
<dbReference type="InterPro" id="IPR056986">
    <property type="entry name" value="JAG1_1/2_dom"/>
</dbReference>
<dbReference type="PROSITE" id="PS51257">
    <property type="entry name" value="PROKAR_LIPOPROTEIN"/>
    <property type="match status" value="1"/>
</dbReference>
<dbReference type="FunFam" id="2.10.25.10:FF:000431">
    <property type="entry name" value="Delta-like protein"/>
    <property type="match status" value="1"/>
</dbReference>
<dbReference type="InterPro" id="IPR009030">
    <property type="entry name" value="Growth_fac_rcpt_cys_sf"/>
</dbReference>
<feature type="compositionally biased region" description="Polar residues" evidence="20">
    <location>
        <begin position="1375"/>
        <end position="1384"/>
    </location>
</feature>
<dbReference type="GO" id="GO:0007283">
    <property type="term" value="P:spermatogenesis"/>
    <property type="evidence" value="ECO:0007669"/>
    <property type="project" value="UniProtKB-ARBA"/>
</dbReference>
<dbReference type="GO" id="GO:0005509">
    <property type="term" value="F:calcium ion binding"/>
    <property type="evidence" value="ECO:0007669"/>
    <property type="project" value="InterPro"/>
</dbReference>
<dbReference type="FunFam" id="2.10.25.10:FF:000824">
    <property type="entry name" value="Delta-like protein"/>
    <property type="match status" value="1"/>
</dbReference>
<keyword evidence="14 19" id="KW-0472">Membrane</keyword>
<feature type="domain" description="EGF-like" evidence="23">
    <location>
        <begin position="416"/>
        <end position="454"/>
    </location>
</feature>
<dbReference type="PROSITE" id="PS00022">
    <property type="entry name" value="EGF_1"/>
    <property type="match status" value="15"/>
</dbReference>
<dbReference type="Pfam" id="PF23575">
    <property type="entry name" value="JAG1"/>
    <property type="match status" value="1"/>
</dbReference>
<comment type="caution">
    <text evidence="17">Lacks conserved residue(s) required for the propagation of feature annotation.</text>
</comment>
<dbReference type="PRINTS" id="PR02059">
    <property type="entry name" value="JAGGEDFAMILY"/>
</dbReference>
<evidence type="ECO:0000256" key="15">
    <source>
        <dbReference type="ARBA" id="ARBA00023157"/>
    </source>
</evidence>
<evidence type="ECO:0000256" key="10">
    <source>
        <dbReference type="ARBA" id="ARBA00022837"/>
    </source>
</evidence>
<keyword evidence="4" id="KW-0964">Secreted</keyword>
<dbReference type="FunFam" id="2.10.25.10:FF:000445">
    <property type="entry name" value="Delta-like protein"/>
    <property type="match status" value="1"/>
</dbReference>
<feature type="disulfide bond" evidence="18">
    <location>
        <begin position="282"/>
        <end position="291"/>
    </location>
</feature>
<dbReference type="PROSITE" id="PS01186">
    <property type="entry name" value="EGF_2"/>
    <property type="match status" value="9"/>
</dbReference>
<dbReference type="GO" id="GO:0030154">
    <property type="term" value="P:cell differentiation"/>
    <property type="evidence" value="ECO:0007669"/>
    <property type="project" value="UniProtKB-KW"/>
</dbReference>
<dbReference type="Gene3D" id="2.10.25.10">
    <property type="entry name" value="Laminin"/>
    <property type="match status" value="15"/>
</dbReference>
<dbReference type="Pfam" id="PF25024">
    <property type="entry name" value="EGF_TEN"/>
    <property type="match status" value="1"/>
</dbReference>
<feature type="disulfide bond" evidence="17">
    <location>
        <begin position="595"/>
        <end position="604"/>
    </location>
</feature>
<keyword evidence="27" id="KW-1185">Reference proteome</keyword>
<keyword evidence="16" id="KW-0325">Glycoprotein</keyword>
<feature type="region of interest" description="Disordered" evidence="20">
    <location>
        <begin position="1287"/>
        <end position="1311"/>
    </location>
</feature>
<gene>
    <name evidence="26" type="ORF">IHE44_0013624</name>
    <name evidence="25" type="ORF">IHE44_012105</name>
</gene>
<evidence type="ECO:0000256" key="11">
    <source>
        <dbReference type="ARBA" id="ARBA00022843"/>
    </source>
</evidence>
<feature type="compositionally biased region" description="Polar residues" evidence="20">
    <location>
        <begin position="1398"/>
        <end position="1411"/>
    </location>
</feature>
<dbReference type="GO" id="GO:0005576">
    <property type="term" value="C:extracellular region"/>
    <property type="evidence" value="ECO:0007669"/>
    <property type="project" value="UniProtKB-SubCell"/>
</dbReference>
<feature type="disulfide bond" evidence="17">
    <location>
        <begin position="574"/>
        <end position="584"/>
    </location>
</feature>
<dbReference type="SUPFAM" id="SSF57196">
    <property type="entry name" value="EGF/Laminin"/>
    <property type="match status" value="9"/>
</dbReference>
<feature type="disulfide bond" evidence="17">
    <location>
        <begin position="909"/>
        <end position="918"/>
    </location>
</feature>
<dbReference type="GO" id="GO:0007399">
    <property type="term" value="P:nervous system development"/>
    <property type="evidence" value="ECO:0007669"/>
    <property type="project" value="UniProtKB-ARBA"/>
</dbReference>
<dbReference type="InterPro" id="IPR001007">
    <property type="entry name" value="VWF_dom"/>
</dbReference>
<keyword evidence="12" id="KW-0914">Notch signaling pathway</keyword>
<feature type="domain" description="EGF-like" evidence="23">
    <location>
        <begin position="749"/>
        <end position="785"/>
    </location>
</feature>
<evidence type="ECO:0000313" key="27">
    <source>
        <dbReference type="Proteomes" id="UP000618051"/>
    </source>
</evidence>
<dbReference type="PROSITE" id="PS51051">
    <property type="entry name" value="DSL"/>
    <property type="match status" value="1"/>
</dbReference>
<feature type="disulfide bond" evidence="17">
    <location>
        <begin position="737"/>
        <end position="746"/>
    </location>
</feature>
<evidence type="ECO:0000256" key="21">
    <source>
        <dbReference type="SAM" id="Phobius"/>
    </source>
</evidence>
<evidence type="ECO:0000256" key="2">
    <source>
        <dbReference type="ARBA" id="ARBA00004613"/>
    </source>
</evidence>
<feature type="compositionally biased region" description="Basic and acidic residues" evidence="20">
    <location>
        <begin position="1287"/>
        <end position="1297"/>
    </location>
</feature>
<evidence type="ECO:0000313" key="25">
    <source>
        <dbReference type="EMBL" id="KAG0120749.1"/>
    </source>
</evidence>
<dbReference type="SUPFAM" id="SSF57603">
    <property type="entry name" value="FnI-like domain"/>
    <property type="match status" value="1"/>
</dbReference>
<evidence type="ECO:0000256" key="6">
    <source>
        <dbReference type="ARBA" id="ARBA00022553"/>
    </source>
</evidence>
<evidence type="ECO:0000256" key="18">
    <source>
        <dbReference type="PROSITE-ProRule" id="PRU00377"/>
    </source>
</evidence>
<feature type="disulfide bond" evidence="17">
    <location>
        <begin position="520"/>
        <end position="529"/>
    </location>
</feature>
<organism evidence="25">
    <name type="scientific">Lamprotornis superbus</name>
    <dbReference type="NCBI Taxonomy" id="245042"/>
    <lineage>
        <taxon>Eukaryota</taxon>
        <taxon>Metazoa</taxon>
        <taxon>Chordata</taxon>
        <taxon>Craniata</taxon>
        <taxon>Vertebrata</taxon>
        <taxon>Euteleostomi</taxon>
        <taxon>Archelosauria</taxon>
        <taxon>Archosauria</taxon>
        <taxon>Dinosauria</taxon>
        <taxon>Saurischia</taxon>
        <taxon>Theropoda</taxon>
        <taxon>Coelurosauria</taxon>
        <taxon>Aves</taxon>
        <taxon>Neognathae</taxon>
        <taxon>Neoaves</taxon>
        <taxon>Telluraves</taxon>
        <taxon>Australaves</taxon>
        <taxon>Passeriformes</taxon>
        <taxon>Sturnidae</taxon>
        <taxon>Lamprotornis</taxon>
    </lineage>
</organism>
<dbReference type="GO" id="GO:0016020">
    <property type="term" value="C:membrane"/>
    <property type="evidence" value="ECO:0007669"/>
    <property type="project" value="UniProtKB-SubCell"/>
</dbReference>
<keyword evidence="3 19" id="KW-0217">Developmental protein</keyword>
<feature type="disulfide bond" evidence="17">
    <location>
        <begin position="444"/>
        <end position="453"/>
    </location>
</feature>
<feature type="domain" description="EGF-like" evidence="23">
    <location>
        <begin position="645"/>
        <end position="681"/>
    </location>
</feature>
<comment type="caution">
    <text evidence="25">The sequence shown here is derived from an EMBL/GenBank/DDBJ whole genome shotgun (WGS) entry which is preliminary data.</text>
</comment>
<name>A0A835NT22_9PASS</name>
<dbReference type="FunFam" id="2.10.25.10:FF:000146">
    <property type="entry name" value="Putative neurogenic locus notch"/>
    <property type="match status" value="1"/>
</dbReference>
<dbReference type="SMART" id="SM00051">
    <property type="entry name" value="DSL"/>
    <property type="match status" value="1"/>
</dbReference>
<feature type="disulfide bond" evidence="17">
    <location>
        <begin position="558"/>
        <end position="567"/>
    </location>
</feature>
<evidence type="ECO:0000256" key="5">
    <source>
        <dbReference type="ARBA" id="ARBA00022536"/>
    </source>
</evidence>
<feature type="disulfide bond" evidence="17">
    <location>
        <begin position="1001"/>
        <end position="1010"/>
    </location>
</feature>
<dbReference type="SUPFAM" id="SSF57184">
    <property type="entry name" value="Growth factor receptor domain"/>
    <property type="match status" value="1"/>
</dbReference>
<dbReference type="FunFam" id="2.10.25.10:FF:000473">
    <property type="entry name" value="Delta-like protein"/>
    <property type="match status" value="1"/>
</dbReference>
<dbReference type="OrthoDB" id="283575at2759"/>
<feature type="disulfide bond" evidence="17">
    <location>
        <begin position="775"/>
        <end position="784"/>
    </location>
</feature>
<feature type="disulfide bond" evidence="17">
    <location>
        <begin position="633"/>
        <end position="642"/>
    </location>
</feature>
<dbReference type="SMART" id="SM00179">
    <property type="entry name" value="EGF_CA"/>
    <property type="match status" value="14"/>
</dbReference>
<feature type="disulfide bond" evidence="17">
    <location>
        <begin position="832"/>
        <end position="841"/>
    </location>
</feature>
<feature type="chain" id="PRO_5032724513" description="Delta-like protein" evidence="22">
    <location>
        <begin position="32"/>
        <end position="1411"/>
    </location>
</feature>
<feature type="domain" description="EGF-like" evidence="23">
    <location>
        <begin position="806"/>
        <end position="842"/>
    </location>
</feature>
<sequence length="1411" mass="156798">MRGAGRPSRAPRAAALGLALLLASCVQVSRSTGYFELQLNSVRNVNGELFNGECCDGKKSPENLDCSRDECDTYVKVCLKEYQAKITPVGPCNYGSGSTPVLGGNIFYLNSNKYSHQGRTPETGRIVIPFQFAWPRSFTLILEAWDWDNDTKAARNRELYLSYEIMQILQFYKNKKEARRASDQDKAASCQHVGVVCLAALKNKLFPMDYVPGFFNISFGTLFKIGLPVMNFARQRKIQLYSENLLIERVAHAGMINPEDRWKTLQINGPVAHFEVQIRVKCDENYYSALCNKFCGPRDDFVGHYTCDQNGNKACMEGWMGEECKQAVCKQGCNLLHGGCSVPGECKCHYGWQGQFCDECVRYPGCAHGSCNEPWQCNCETNWGGLLCNKERHLCVCGWRWWDLCTLLTEPVLCADLNYCGSHHPCLNGGTCMNTEPDEYRCACPDGYSGKNCEIAEHACVSNPCANGGICHEISSGFKCHCPSGWSGPTCAIDIDECASNPCAQGGTCIDGVNAFECICPQQWIGATCQLDANECEGKPCVNAYSCKNLIGGYYCDCIPGWTGVNCHININDCHGQCQHGGTCKDEVNGYHCLCPRGFTGKNCEIETNECESNPCQNGGRCKDLVNGFTCLCSQGFSGVFCEMDIDFCEPNPCQNGAKCYDLGGDYYCACPDDYDGKNCSHLKDHCKNNSCKVIDSCTIEVFTNATQEGIRFISSNVCGPHGRCISQPGGNFTCACDRGFTGTYCHENINDCLGKPCKNGGTCIDEVDSFRCFCSSGWEGELCDTSEYCSVLQGKWMQLCCNRDDFNDCSPNPCHNGGRCIDLVNDFYCECKNDWKGKTCHSREYQCDANTCSNGGTCYDDGDTFRCSCPPEWIGSTCNTAKNSSCILNPCMNGGTCVGSGDSFSCICKEGWEGRTCTQSKASLLSSPASPWDIGNTNDCNPHPCYNGGICVDGVNWFRCECAPGFAGPDCRINIDECQSSPCGYGATCIDEINGYRCTCPPGRIGPRCQEVIGIGKPCWLKGMTFPHGSRWEQECNSCHCLDGRIDCTKVWCGKKPCLLHKYWDNSNNQCPMGQECQEKYMKCFQPPCTDWGECSASEPLPINIKCLPNSGYLDNDCARITLIFNGDKVPQVRMKFLMKCGNMCRDLFYVTACKIKGTTTENICSEIRYLPATRTVSRDRTLIILCDPSYSTENAVEVAISFVPHRDEQDNSLIQNAANTIVNAITKRQNSTVMLAVTEVKVETIVVGNSSSDYLVPILCAVFSIVWLTCIIICVWWTRKRRKERERSRPPREEGANNQWAPLNPIRNPIDRSYSNKDIRYECKNFISPQKRTCDAVEEYVEYEEEEDEEEERDEEMDKFLSHKLAKPLPTKVSDTSESSPVKKSHQIGKMDNRSVKNVNASNFEGSRD</sequence>
<dbReference type="Gene3D" id="2.60.40.3510">
    <property type="match status" value="2"/>
</dbReference>
<dbReference type="FunFam" id="2.10.25.10:FF:000095">
    <property type="entry name" value="Notch, isoform B"/>
    <property type="match status" value="1"/>
</dbReference>
<comment type="function">
    <text evidence="19">Putative Notch ligand involved in the mediation of Notch signaling.</text>
</comment>
<evidence type="ECO:0000256" key="9">
    <source>
        <dbReference type="ARBA" id="ARBA00022782"/>
    </source>
</evidence>
<dbReference type="Pfam" id="PF12661">
    <property type="entry name" value="hEGF"/>
    <property type="match status" value="2"/>
</dbReference>
<dbReference type="FunFam" id="2.10.25.10:FF:000045">
    <property type="entry name" value="Slit guidance ligand 2"/>
    <property type="match status" value="1"/>
</dbReference>
<dbReference type="InterPro" id="IPR001774">
    <property type="entry name" value="DSL"/>
</dbReference>
<dbReference type="GO" id="GO:0007219">
    <property type="term" value="P:Notch signaling pathway"/>
    <property type="evidence" value="ECO:0007669"/>
    <property type="project" value="UniProtKB-KW"/>
</dbReference>
<reference evidence="26 27" key="2">
    <citation type="journal article" date="2021" name="J. Hered.">
        <title>Feather Gene Expression Elucidates the Developmental Basis of Plumage Iridescence in African Starlings.</title>
        <authorList>
            <person name="Rubenstein D.R."/>
            <person name="Corvelo A."/>
            <person name="MacManes M.D."/>
            <person name="Maia R."/>
            <person name="Narzisi G."/>
            <person name="Rousaki A."/>
            <person name="Vandenabeele P."/>
            <person name="Shawkey M.D."/>
            <person name="Solomon J."/>
        </authorList>
    </citation>
    <scope>NUCLEOTIDE SEQUENCE [LARGE SCALE GENOMIC DNA]</scope>
    <source>
        <strain evidence="26">SS15</strain>
    </source>
</reference>
<dbReference type="InterPro" id="IPR000152">
    <property type="entry name" value="EGF-type_Asp/Asn_hydroxyl_site"/>
</dbReference>
<dbReference type="InterPro" id="IPR001881">
    <property type="entry name" value="EGF-like_Ca-bd_dom"/>
</dbReference>
<dbReference type="InterPro" id="IPR018097">
    <property type="entry name" value="EGF_Ca-bd_CS"/>
</dbReference>
<keyword evidence="10" id="KW-0106">Calcium</keyword>
<dbReference type="Gene3D" id="2.10.25.140">
    <property type="match status" value="1"/>
</dbReference>
<keyword evidence="19 22" id="KW-0732">Signal</keyword>
<evidence type="ECO:0000256" key="14">
    <source>
        <dbReference type="ARBA" id="ARBA00023136"/>
    </source>
</evidence>
<keyword evidence="15 17" id="KW-1015">Disulfide bond</keyword>
<dbReference type="SMART" id="SM00181">
    <property type="entry name" value="EGF"/>
    <property type="match status" value="16"/>
</dbReference>
<evidence type="ECO:0000259" key="23">
    <source>
        <dbReference type="PROSITE" id="PS50026"/>
    </source>
</evidence>
<dbReference type="FunFam" id="2.10.25.10:FF:000007">
    <property type="entry name" value="Delta-like protein"/>
    <property type="match status" value="1"/>
</dbReference>
<dbReference type="PROSITE" id="PS50026">
    <property type="entry name" value="EGF_3"/>
    <property type="match status" value="14"/>
</dbReference>
<feature type="region of interest" description="Disordered" evidence="20">
    <location>
        <begin position="1345"/>
        <end position="1411"/>
    </location>
</feature>
<evidence type="ECO:0000256" key="8">
    <source>
        <dbReference type="ARBA" id="ARBA00022737"/>
    </source>
</evidence>
<evidence type="ECO:0000256" key="22">
    <source>
        <dbReference type="SAM" id="SignalP"/>
    </source>
</evidence>
<dbReference type="FunFam" id="2.10.25.10:FF:000310">
    <property type="entry name" value="Delta-like protein"/>
    <property type="match status" value="1"/>
</dbReference>
<dbReference type="SMART" id="SM00214">
    <property type="entry name" value="VWC"/>
    <property type="match status" value="1"/>
</dbReference>
<dbReference type="InterPro" id="IPR011651">
    <property type="entry name" value="Notch_ligand_N"/>
</dbReference>
<dbReference type="Pfam" id="PF21700">
    <property type="entry name" value="EGF_DL_JAG"/>
    <property type="match status" value="1"/>
</dbReference>
<dbReference type="EMBL" id="JADDUC020000007">
    <property type="protein sequence ID" value="KAI1237545.1"/>
    <property type="molecule type" value="Genomic_DNA"/>
</dbReference>
<reference evidence="25" key="1">
    <citation type="submission" date="2020-10" db="EMBL/GenBank/DDBJ databases">
        <title>Feather gene expression reveals the developmental basis of iridescence in African starlings.</title>
        <authorList>
            <person name="Rubenstein D.R."/>
        </authorList>
    </citation>
    <scope>NUCLEOTIDE SEQUENCE</scope>
    <source>
        <strain evidence="25">SS15</strain>
        <tissue evidence="25">Liver</tissue>
    </source>
</reference>
<proteinExistence type="predicted"/>
<dbReference type="GO" id="GO:0005112">
    <property type="term" value="F:Notch binding"/>
    <property type="evidence" value="ECO:0007669"/>
    <property type="project" value="InterPro"/>
</dbReference>
<dbReference type="Proteomes" id="UP000618051">
    <property type="component" value="Unassembled WGS sequence"/>
</dbReference>
<keyword evidence="7 19" id="KW-0812">Transmembrane</keyword>
<dbReference type="CDD" id="cd00054">
    <property type="entry name" value="EGF_CA"/>
    <property type="match status" value="14"/>
</dbReference>
<evidence type="ECO:0000256" key="20">
    <source>
        <dbReference type="SAM" id="MobiDB-lite"/>
    </source>
</evidence>
<keyword evidence="13 19" id="KW-1133">Transmembrane helix</keyword>
<keyword evidence="6" id="KW-0597">Phosphoprotein</keyword>
<dbReference type="PRINTS" id="PR00010">
    <property type="entry name" value="EGFBLOOD"/>
</dbReference>
<dbReference type="InterPro" id="IPR000742">
    <property type="entry name" value="EGF"/>
</dbReference>
<feature type="domain" description="EGF-like" evidence="23">
    <location>
        <begin position="494"/>
        <end position="530"/>
    </location>
</feature>
<dbReference type="FunFam" id="2.10.25.10:FF:000148">
    <property type="entry name" value="Delta-like protein"/>
    <property type="match status" value="1"/>
</dbReference>
<feature type="disulfide bond" evidence="17">
    <location>
        <begin position="482"/>
        <end position="491"/>
    </location>
</feature>
<dbReference type="FunFam" id="2.10.25.10:FF:000143">
    <property type="entry name" value="Protein crumbs 1"/>
    <property type="match status" value="1"/>
</dbReference>
<feature type="disulfide bond" evidence="18">
    <location>
        <begin position="315"/>
        <end position="324"/>
    </location>
</feature>
<feature type="disulfide bond" evidence="18">
    <location>
        <begin position="295"/>
        <end position="307"/>
    </location>
</feature>
<keyword evidence="8 19" id="KW-0677">Repeat</keyword>
<feature type="domain" description="EGF-like" evidence="23">
    <location>
        <begin position="607"/>
        <end position="643"/>
    </location>
</feature>
<feature type="disulfide bond" evidence="17">
    <location>
        <begin position="671"/>
        <end position="680"/>
    </location>
</feature>
<keyword evidence="9" id="KW-0221">Differentiation</keyword>
<evidence type="ECO:0000256" key="1">
    <source>
        <dbReference type="ARBA" id="ARBA00004479"/>
    </source>
</evidence>
<evidence type="ECO:0000256" key="3">
    <source>
        <dbReference type="ARBA" id="ARBA00022473"/>
    </source>
</evidence>
<feature type="transmembrane region" description="Helical" evidence="21">
    <location>
        <begin position="1256"/>
        <end position="1279"/>
    </location>
</feature>
<feature type="domain" description="EGF-like" evidence="23">
    <location>
        <begin position="975"/>
        <end position="1011"/>
    </location>
</feature>
<feature type="domain" description="EGF-like" evidence="23">
    <location>
        <begin position="844"/>
        <end position="880"/>
    </location>
</feature>
<feature type="domain" description="EGF-like" evidence="23">
    <location>
        <begin position="570"/>
        <end position="605"/>
    </location>
</feature>
<evidence type="ECO:0000259" key="24">
    <source>
        <dbReference type="PROSITE" id="PS51051"/>
    </source>
</evidence>
<feature type="signal peptide" evidence="22">
    <location>
        <begin position="1"/>
        <end position="31"/>
    </location>
</feature>
<dbReference type="Pfam" id="PF01414">
    <property type="entry name" value="DSL"/>
    <property type="match status" value="1"/>
</dbReference>
<evidence type="ECO:0000256" key="13">
    <source>
        <dbReference type="ARBA" id="ARBA00022989"/>
    </source>
</evidence>
<feature type="domain" description="DSL" evidence="24">
    <location>
        <begin position="280"/>
        <end position="324"/>
    </location>
</feature>